<evidence type="ECO:0000256" key="1">
    <source>
        <dbReference type="PROSITE-ProRule" id="PRU00339"/>
    </source>
</evidence>
<keyword evidence="4" id="KW-1185">Reference proteome</keyword>
<gene>
    <name evidence="3" type="ORF">LSH36_401g01013</name>
</gene>
<evidence type="ECO:0000256" key="2">
    <source>
        <dbReference type="SAM" id="MobiDB-lite"/>
    </source>
</evidence>
<dbReference type="InterPro" id="IPR019734">
    <property type="entry name" value="TPR_rpt"/>
</dbReference>
<dbReference type="PROSITE" id="PS50005">
    <property type="entry name" value="TPR"/>
    <property type="match status" value="1"/>
</dbReference>
<dbReference type="PANTHER" id="PTHR19959:SF119">
    <property type="entry name" value="FUNGAL LIPASE-LIKE DOMAIN-CONTAINING PROTEIN"/>
    <property type="match status" value="1"/>
</dbReference>
<feature type="compositionally biased region" description="Polar residues" evidence="2">
    <location>
        <begin position="427"/>
        <end position="454"/>
    </location>
</feature>
<feature type="compositionally biased region" description="Polar residues" evidence="2">
    <location>
        <begin position="1407"/>
        <end position="1466"/>
    </location>
</feature>
<feature type="compositionally biased region" description="Low complexity" evidence="2">
    <location>
        <begin position="343"/>
        <end position="352"/>
    </location>
</feature>
<accession>A0AAD9JD64</accession>
<dbReference type="EMBL" id="JAODUP010000401">
    <property type="protein sequence ID" value="KAK2150538.1"/>
    <property type="molecule type" value="Genomic_DNA"/>
</dbReference>
<dbReference type="Proteomes" id="UP001208570">
    <property type="component" value="Unassembled WGS sequence"/>
</dbReference>
<dbReference type="InterPro" id="IPR011990">
    <property type="entry name" value="TPR-like_helical_dom_sf"/>
</dbReference>
<proteinExistence type="predicted"/>
<feature type="region of interest" description="Disordered" evidence="2">
    <location>
        <begin position="1392"/>
        <end position="1466"/>
    </location>
</feature>
<feature type="region of interest" description="Disordered" evidence="2">
    <location>
        <begin position="427"/>
        <end position="460"/>
    </location>
</feature>
<reference evidence="3" key="1">
    <citation type="journal article" date="2023" name="Mol. Biol. Evol.">
        <title>Third-Generation Sequencing Reveals the Adaptive Role of the Epigenome in Three Deep-Sea Polychaetes.</title>
        <authorList>
            <person name="Perez M."/>
            <person name="Aroh O."/>
            <person name="Sun Y."/>
            <person name="Lan Y."/>
            <person name="Juniper S.K."/>
            <person name="Young C.R."/>
            <person name="Angers B."/>
            <person name="Qian P.Y."/>
        </authorList>
    </citation>
    <scope>NUCLEOTIDE SEQUENCE</scope>
    <source>
        <strain evidence="3">P08H-3</strain>
    </source>
</reference>
<feature type="region of interest" description="Disordered" evidence="2">
    <location>
        <begin position="19"/>
        <end position="66"/>
    </location>
</feature>
<feature type="region of interest" description="Disordered" evidence="2">
    <location>
        <begin position="216"/>
        <end position="235"/>
    </location>
</feature>
<dbReference type="Pfam" id="PF13424">
    <property type="entry name" value="TPR_12"/>
    <property type="match status" value="1"/>
</dbReference>
<dbReference type="SMART" id="SM00028">
    <property type="entry name" value="TPR"/>
    <property type="match status" value="8"/>
</dbReference>
<protein>
    <submittedName>
        <fullName evidence="3">Uncharacterized protein</fullName>
    </submittedName>
</protein>
<feature type="repeat" description="TPR" evidence="1">
    <location>
        <begin position="652"/>
        <end position="685"/>
    </location>
</feature>
<organism evidence="3 4">
    <name type="scientific">Paralvinella palmiformis</name>
    <dbReference type="NCBI Taxonomy" id="53620"/>
    <lineage>
        <taxon>Eukaryota</taxon>
        <taxon>Metazoa</taxon>
        <taxon>Spiralia</taxon>
        <taxon>Lophotrochozoa</taxon>
        <taxon>Annelida</taxon>
        <taxon>Polychaeta</taxon>
        <taxon>Sedentaria</taxon>
        <taxon>Canalipalpata</taxon>
        <taxon>Terebellida</taxon>
        <taxon>Terebelliformia</taxon>
        <taxon>Alvinellidae</taxon>
        <taxon>Paralvinella</taxon>
    </lineage>
</organism>
<dbReference type="Gene3D" id="1.25.40.10">
    <property type="entry name" value="Tetratricopeptide repeat domain"/>
    <property type="match status" value="3"/>
</dbReference>
<evidence type="ECO:0000313" key="4">
    <source>
        <dbReference type="Proteomes" id="UP001208570"/>
    </source>
</evidence>
<dbReference type="SUPFAM" id="SSF48452">
    <property type="entry name" value="TPR-like"/>
    <property type="match status" value="4"/>
</dbReference>
<dbReference type="PANTHER" id="PTHR19959">
    <property type="entry name" value="KINESIN LIGHT CHAIN"/>
    <property type="match status" value="1"/>
</dbReference>
<evidence type="ECO:0000313" key="3">
    <source>
        <dbReference type="EMBL" id="KAK2150538.1"/>
    </source>
</evidence>
<comment type="caution">
    <text evidence="3">The sequence shown here is derived from an EMBL/GenBank/DDBJ whole genome shotgun (WGS) entry which is preliminary data.</text>
</comment>
<feature type="region of interest" description="Disordered" evidence="2">
    <location>
        <begin position="326"/>
        <end position="354"/>
    </location>
</feature>
<name>A0AAD9JD64_9ANNE</name>
<sequence length="1514" mass="171328">MVRHSEWSIMNFVAKRYQSGRGDGVGFGDGKPSSGSKDKMTTNHVESSFPDGQSESAKSNDRDPPDKVAEWLEKALECFDKHQLNEAEVLLQRILCSLEGRTFQGREKMFVDALSSLAELYFKRSRTCHRDEMAWHKVMLQSAALQNELVRYCHELEDRREDADDPEILEWNWVEESVKKAEQLMTVIRAISATTEKRTNKRKVFHKSSCQQTNTIESDSVKSPVSSASGEGLGSGQDIREVEVKKVDCDRVQRTIMKLVRQISSDIRQRFVRRKLPEDVFRRTVSSEMIAKCSPMPETKDVLALFENAIIQYNYGMSSEEFRETNVESCELDSDEQGNETVTTDTQSDDQSPANLPYLPTLCRDEVIADADMALEDESYKFPGVLTVWRAYGKCHGPRGRRCLPPFRPYLLQGFEELSPLTESALMSSDQYVPQQDTPSTTSGEASRQQTASSGDMERQTYVTKDKVQHALAMTLAECARVLQKDPHGLNQACELYKYALGILRIGDPEMKGRQELIAHIFKNVGIIRCTQGDITIGSQLMHESMELFSTDDNVDNVNIAEVWYLLGDAFMQQQWKEDTIFEHVMKLVRDELDSEIDQKKISDDVSVDSESSEGGASYCVCAQEALGCYKSALAILGHMRRRKEIHTSLYVDVLTKLGDCSIIVGEYERAVLCYEEALYLCQNTLGSVSLPNSAHILSMLGTTNFLLGTYSKAATMFETANILQQHLYGLEDNFEMAFTLSMLGNTYYVMHHFHKCISWCIKAFELYVNIYKQEIIFVDSLHRWFIIQTLYCLGYAYSTLNFHDKALHNLDLAKNLIEKAEDGDVDVQQHVNVLKVMADVYANLDENEMALEYYQKALDQSLLVGDERSTITLQNQLLNRMAGIHVNTKQYTTAAEYLEQALDCQRNVENSIKGDLIGIMYQLGITYTLSGDIDRALECFNDFCEAFHEEHASPGPELAKALSNLGTLYHLKGCMQDDNEDMMEYLESAEQYYKRALAVDNQSPVCVYYANFLHQQEQYADAVNVMLRYVFLCTLPDNFKLQYNGPEQAVLPEHLLNDLNDTDEVILDPRVFAKFLGILCLKQLSLYEDAQDCLETMVTIVYKSEVSLNHTMLGYALIELGFYVEAAQSFDVASTLEHDSDLSTTNLWICLCLWAYSILYKGCYNVWESVTEAYIDLVRPAPTPIQSGVADAYFQFEDRTLRDSGYYDHTEELAPERFYSGIAENVDVGYTSTSHDIIVETNSSDAMINEDVFTEEVYEEWHTEEVEETPPHILEAILKSQMQAAENTANNNDEVHESSSSVHFMAPVAIEDAQTEEWITEEEVTLETPAAIIAALAGKLTNIDMTQQSSGYTTLLQDSREELVHKSASFRVAERTDVNWLSRQRTVTPPNTIEGLNRNYEHSTDYGGTTDSSRVNRFTFTSQPDTNGNGTMPSTIISSSVTQSRQPLSNTWMSHSDGLNGNNAEKSTSFAEFNANAFADDQQEEVWEVIEETVETPPAILAVMLANQNKQHA</sequence>
<dbReference type="Pfam" id="PF13181">
    <property type="entry name" value="TPR_8"/>
    <property type="match status" value="2"/>
</dbReference>
<keyword evidence="1" id="KW-0802">TPR repeat</keyword>
<feature type="compositionally biased region" description="Polar residues" evidence="2">
    <location>
        <begin position="42"/>
        <end position="57"/>
    </location>
</feature>